<keyword evidence="1" id="KW-0175">Coiled coil</keyword>
<dbReference type="RefSeq" id="WP_007736781.1">
    <property type="nucleotide sequence ID" value="NZ_AOMF01000029.1"/>
</dbReference>
<keyword evidence="3" id="KW-1185">Reference proteome</keyword>
<dbReference type="OrthoDB" id="203936at2157"/>
<evidence type="ECO:0000256" key="1">
    <source>
        <dbReference type="SAM" id="Coils"/>
    </source>
</evidence>
<protein>
    <submittedName>
        <fullName evidence="2">Uncharacterized protein</fullName>
    </submittedName>
</protein>
<dbReference type="Proteomes" id="UP000011680">
    <property type="component" value="Unassembled WGS sequence"/>
</dbReference>
<dbReference type="PATRIC" id="fig|1227457.3.peg.225"/>
<sequence>MGRQIEQAAGERFIELYGNLLAHVNTEYDIVNGIETYDDLREREDAELRPIRNCLYEEDTEQLIADFVAENPADIPDDELEAVEQWTDYVFGEFVVVRHLAEYAVFLDWEEPPQAFGVKAAHTPFSAHWKEKALPLLVSQTALLPFEGKIIIDGWLAIQPVVFGGSISTDIDDAYEEAKHRFDIIETLPASGKEAETSDTEQLSFYMKNKRNRERYANEIETLTDKSPELERIYHEELGKARARSLGRELRDLNLNEAYFAIYDERIIASGISEEQVQQILDKIMPADKGNHPYIYHFNP</sequence>
<dbReference type="AlphaFoldDB" id="M0NHM9"/>
<evidence type="ECO:0000313" key="2">
    <source>
        <dbReference type="EMBL" id="EMA56614.1"/>
    </source>
</evidence>
<reference evidence="2 3" key="1">
    <citation type="journal article" date="2014" name="PLoS Genet.">
        <title>Phylogenetically driven sequencing of extremely halophilic archaea reveals strategies for static and dynamic osmo-response.</title>
        <authorList>
            <person name="Becker E.A."/>
            <person name="Seitzer P.M."/>
            <person name="Tritt A."/>
            <person name="Larsen D."/>
            <person name="Krusor M."/>
            <person name="Yao A.I."/>
            <person name="Wu D."/>
            <person name="Madern D."/>
            <person name="Eisen J.A."/>
            <person name="Darling A.E."/>
            <person name="Facciotti M.T."/>
        </authorList>
    </citation>
    <scope>NUCLEOTIDE SEQUENCE [LARGE SCALE GENOMIC DNA]</scope>
    <source>
        <strain evidence="2 3">JCM 13552</strain>
    </source>
</reference>
<evidence type="ECO:0000313" key="3">
    <source>
        <dbReference type="Proteomes" id="UP000011680"/>
    </source>
</evidence>
<name>M0NHM9_9EURY</name>
<gene>
    <name evidence="2" type="ORF">C451_01278</name>
</gene>
<comment type="caution">
    <text evidence="2">The sequence shown here is derived from an EMBL/GenBank/DDBJ whole genome shotgun (WGS) entry which is preliminary data.</text>
</comment>
<feature type="coiled-coil region" evidence="1">
    <location>
        <begin position="206"/>
        <end position="233"/>
    </location>
</feature>
<proteinExistence type="predicted"/>
<dbReference type="eggNOG" id="arCOG14561">
    <property type="taxonomic scope" value="Archaea"/>
</dbReference>
<dbReference type="EMBL" id="AOMF01000029">
    <property type="protein sequence ID" value="EMA56614.1"/>
    <property type="molecule type" value="Genomic_DNA"/>
</dbReference>
<organism evidence="2 3">
    <name type="scientific">Halococcus thailandensis JCM 13552</name>
    <dbReference type="NCBI Taxonomy" id="1227457"/>
    <lineage>
        <taxon>Archaea</taxon>
        <taxon>Methanobacteriati</taxon>
        <taxon>Methanobacteriota</taxon>
        <taxon>Stenosarchaea group</taxon>
        <taxon>Halobacteria</taxon>
        <taxon>Halobacteriales</taxon>
        <taxon>Halococcaceae</taxon>
        <taxon>Halococcus</taxon>
    </lineage>
</organism>
<accession>M0NHM9</accession>